<dbReference type="Gene3D" id="3.30.70.920">
    <property type="match status" value="1"/>
</dbReference>
<dbReference type="AlphaFoldDB" id="A0A2C8F8X9"/>
<gene>
    <name evidence="1" type="ORF">DPRO_2308</name>
</gene>
<keyword evidence="2" id="KW-1185">Reference proteome</keyword>
<accession>A0A2C8F8X9</accession>
<sequence length="89" mass="9990">MAITGIMLHVMSSHLESVKERIEAEEDLTLYGDHDGQYLVVVGEIPSSRLEDRMKELESFPGALAAYTTFVNVEDEQLDRDEAHLQPTA</sequence>
<dbReference type="OrthoDB" id="2885067at2"/>
<evidence type="ECO:0000313" key="1">
    <source>
        <dbReference type="EMBL" id="SOB59214.1"/>
    </source>
</evidence>
<dbReference type="RefSeq" id="WP_097012118.1">
    <property type="nucleotide sequence ID" value="NZ_LT907975.1"/>
</dbReference>
<dbReference type="Proteomes" id="UP000219215">
    <property type="component" value="Chromosome DPRO"/>
</dbReference>
<protein>
    <submittedName>
        <fullName evidence="1">Uncharacterized protein</fullName>
    </submittedName>
</protein>
<organism evidence="1 2">
    <name type="scientific">Pseudodesulfovibrio profundus</name>
    <dbReference type="NCBI Taxonomy" id="57320"/>
    <lineage>
        <taxon>Bacteria</taxon>
        <taxon>Pseudomonadati</taxon>
        <taxon>Thermodesulfobacteriota</taxon>
        <taxon>Desulfovibrionia</taxon>
        <taxon>Desulfovibrionales</taxon>
        <taxon>Desulfovibrionaceae</taxon>
    </lineage>
</organism>
<evidence type="ECO:0000313" key="2">
    <source>
        <dbReference type="Proteomes" id="UP000219215"/>
    </source>
</evidence>
<proteinExistence type="predicted"/>
<dbReference type="Pfam" id="PF03927">
    <property type="entry name" value="NapD"/>
    <property type="match status" value="1"/>
</dbReference>
<dbReference type="KEGG" id="pprf:DPRO_2308"/>
<dbReference type="EMBL" id="LT907975">
    <property type="protein sequence ID" value="SOB59214.1"/>
    <property type="molecule type" value="Genomic_DNA"/>
</dbReference>
<dbReference type="InterPro" id="IPR005623">
    <property type="entry name" value="Chaperone_NapD_NO3_reduct"/>
</dbReference>
<reference evidence="2" key="1">
    <citation type="submission" date="2017-09" db="EMBL/GenBank/DDBJ databases">
        <authorList>
            <person name="Regsiter A."/>
            <person name="William W."/>
        </authorList>
    </citation>
    <scope>NUCLEOTIDE SEQUENCE [LARGE SCALE GENOMIC DNA]</scope>
    <source>
        <strain evidence="2">500-1</strain>
    </source>
</reference>
<name>A0A2C8F8X9_9BACT</name>